<name>A0A9P5XLC4_9AGAR</name>
<dbReference type="SUPFAM" id="SSF52047">
    <property type="entry name" value="RNI-like"/>
    <property type="match status" value="1"/>
</dbReference>
<evidence type="ECO:0000313" key="2">
    <source>
        <dbReference type="Proteomes" id="UP000807342"/>
    </source>
</evidence>
<dbReference type="OrthoDB" id="2635672at2759"/>
<dbReference type="Gene3D" id="3.80.10.10">
    <property type="entry name" value="Ribonuclease Inhibitor"/>
    <property type="match status" value="1"/>
</dbReference>
<dbReference type="Proteomes" id="UP000807342">
    <property type="component" value="Unassembled WGS sequence"/>
</dbReference>
<dbReference type="InterPro" id="IPR032675">
    <property type="entry name" value="LRR_dom_sf"/>
</dbReference>
<reference evidence="1" key="1">
    <citation type="submission" date="2020-11" db="EMBL/GenBank/DDBJ databases">
        <authorList>
            <consortium name="DOE Joint Genome Institute"/>
            <person name="Ahrendt S."/>
            <person name="Riley R."/>
            <person name="Andreopoulos W."/>
            <person name="Labutti K."/>
            <person name="Pangilinan J."/>
            <person name="Ruiz-Duenas F.J."/>
            <person name="Barrasa J.M."/>
            <person name="Sanchez-Garcia M."/>
            <person name="Camarero S."/>
            <person name="Miyauchi S."/>
            <person name="Serrano A."/>
            <person name="Linde D."/>
            <person name="Babiker R."/>
            <person name="Drula E."/>
            <person name="Ayuso-Fernandez I."/>
            <person name="Pacheco R."/>
            <person name="Padilla G."/>
            <person name="Ferreira P."/>
            <person name="Barriuso J."/>
            <person name="Kellner H."/>
            <person name="Castanera R."/>
            <person name="Alfaro M."/>
            <person name="Ramirez L."/>
            <person name="Pisabarro A.G."/>
            <person name="Kuo A."/>
            <person name="Tritt A."/>
            <person name="Lipzen A."/>
            <person name="He G."/>
            <person name="Yan M."/>
            <person name="Ng V."/>
            <person name="Cullen D."/>
            <person name="Martin F."/>
            <person name="Rosso M.-N."/>
            <person name="Henrissat B."/>
            <person name="Hibbett D."/>
            <person name="Martinez A.T."/>
            <person name="Grigoriev I.V."/>
        </authorList>
    </citation>
    <scope>NUCLEOTIDE SEQUENCE</scope>
    <source>
        <strain evidence="1">MF-IS2</strain>
    </source>
</reference>
<dbReference type="AlphaFoldDB" id="A0A9P5XLC4"/>
<evidence type="ECO:0000313" key="1">
    <source>
        <dbReference type="EMBL" id="KAF9452953.1"/>
    </source>
</evidence>
<sequence length="377" mass="42018">MEMDQDGPNVLLSQPVPRRSTLLLQRLRSWITRKGRGTAQPVLGLRPDEEAPVSADPSMIRRWASDQKSIINTNYGAKLPESRMPGLEKLVLSSPSLMSSLCFSKTLGMFGQFAHTIRILSISYETRDQHRWVALLEQIQLPRLDSLYCHGAVVLFVAQPTITAEMIISFVSRHPALTHLEIRNIPPLLDHPETIPLLPNLRSLVSHATFTAFLLQNPDNCRHLNSVFILSQAPKAPVPASYNFYPSMDSTLTSIASFASGATQLRLDFATVSDVSGWMNEHIRLDSASVLRKLTQVHHLKVWPVLNASRIPGGSLLEVLPKWLALFPSLEVLYVGITGAQVFYDEVVGSCPQLKVFNVDRKHILPIPKEPGAGPWY</sequence>
<keyword evidence="2" id="KW-1185">Reference proteome</keyword>
<comment type="caution">
    <text evidence="1">The sequence shown here is derived from an EMBL/GenBank/DDBJ whole genome shotgun (WGS) entry which is preliminary data.</text>
</comment>
<proteinExistence type="predicted"/>
<protein>
    <recommendedName>
        <fullName evidence="3">F-box domain-containing protein</fullName>
    </recommendedName>
</protein>
<organism evidence="1 2">
    <name type="scientific">Macrolepiota fuliginosa MF-IS2</name>
    <dbReference type="NCBI Taxonomy" id="1400762"/>
    <lineage>
        <taxon>Eukaryota</taxon>
        <taxon>Fungi</taxon>
        <taxon>Dikarya</taxon>
        <taxon>Basidiomycota</taxon>
        <taxon>Agaricomycotina</taxon>
        <taxon>Agaricomycetes</taxon>
        <taxon>Agaricomycetidae</taxon>
        <taxon>Agaricales</taxon>
        <taxon>Agaricineae</taxon>
        <taxon>Agaricaceae</taxon>
        <taxon>Macrolepiota</taxon>
    </lineage>
</organism>
<dbReference type="EMBL" id="MU151066">
    <property type="protein sequence ID" value="KAF9452953.1"/>
    <property type="molecule type" value="Genomic_DNA"/>
</dbReference>
<accession>A0A9P5XLC4</accession>
<evidence type="ECO:0008006" key="3">
    <source>
        <dbReference type="Google" id="ProtNLM"/>
    </source>
</evidence>
<gene>
    <name evidence="1" type="ORF">P691DRAFT_802804</name>
</gene>